<dbReference type="GO" id="GO:0006898">
    <property type="term" value="P:receptor-mediated endocytosis"/>
    <property type="evidence" value="ECO:0007669"/>
    <property type="project" value="TreeGrafter"/>
</dbReference>
<dbReference type="GO" id="GO:0010008">
    <property type="term" value="C:endosome membrane"/>
    <property type="evidence" value="ECO:0007669"/>
    <property type="project" value="TreeGrafter"/>
</dbReference>
<feature type="compositionally biased region" description="Polar residues" evidence="1">
    <location>
        <begin position="132"/>
        <end position="144"/>
    </location>
</feature>
<accession>A0AAF3ED87</accession>
<evidence type="ECO:0000256" key="1">
    <source>
        <dbReference type="SAM" id="MobiDB-lite"/>
    </source>
</evidence>
<evidence type="ECO:0000259" key="2">
    <source>
        <dbReference type="Pfam" id="PF19432"/>
    </source>
</evidence>
<dbReference type="Proteomes" id="UP000887575">
    <property type="component" value="Unassembled WGS sequence"/>
</dbReference>
<feature type="domain" description="DnaJ homologue subfamily C GRV2/DNAJC13 N-terminal" evidence="2">
    <location>
        <begin position="24"/>
        <end position="121"/>
    </location>
</feature>
<dbReference type="Pfam" id="PF19432">
    <property type="entry name" value="RME-8_N"/>
    <property type="match status" value="1"/>
</dbReference>
<protein>
    <recommendedName>
        <fullName evidence="2">DnaJ homologue subfamily C GRV2/DNAJC13 N-terminal domain-containing protein</fullName>
    </recommendedName>
</protein>
<proteinExistence type="predicted"/>
<dbReference type="InterPro" id="IPR045802">
    <property type="entry name" value="GRV2/DNAJC13_N"/>
</dbReference>
<dbReference type="AlphaFoldDB" id="A0AAF3ED87"/>
<sequence>MDSLMQRIRKVSSPRTKEESLQWFECVLQEKYTKEDANAVHRVEAQLQCLRRLFASKSGFQAFMEVAGTREKLGDLVVRCLQWRNEAIDHAVVETLCALMRPMHNFLELRAEQLNKQRVSSDGSGGGPSTSAKPPTRQTISYHSSHCHQLPQPTPQPTPSIPATFHHVPDQQFISQHLQEILASSPAQLTRCGVLPRNGSAAEWEWWLCWLATALSPPQWQGYWAAHAAVFGGESVPVNELSFFSSPASVLLQSFAAQCAQQAYGGVTEASTNFFSTVPPSMSSLFTPLIYPPPLEQRIIEHQAESFSLSSIPISFIDPFPDHSAPHSPPFSDPSTSIYFTLPTFRAPAQSILTYLRFLNGKRGHDTGWWWEWSSSRRFLSTSITISSALW</sequence>
<name>A0AAF3ED87_9BILA</name>
<feature type="region of interest" description="Disordered" evidence="1">
    <location>
        <begin position="117"/>
        <end position="165"/>
    </location>
</feature>
<reference evidence="4" key="1">
    <citation type="submission" date="2024-02" db="UniProtKB">
        <authorList>
            <consortium name="WormBaseParasite"/>
        </authorList>
    </citation>
    <scope>IDENTIFICATION</scope>
</reference>
<organism evidence="3 4">
    <name type="scientific">Mesorhabditis belari</name>
    <dbReference type="NCBI Taxonomy" id="2138241"/>
    <lineage>
        <taxon>Eukaryota</taxon>
        <taxon>Metazoa</taxon>
        <taxon>Ecdysozoa</taxon>
        <taxon>Nematoda</taxon>
        <taxon>Chromadorea</taxon>
        <taxon>Rhabditida</taxon>
        <taxon>Rhabditina</taxon>
        <taxon>Rhabditomorpha</taxon>
        <taxon>Rhabditoidea</taxon>
        <taxon>Rhabditidae</taxon>
        <taxon>Mesorhabditinae</taxon>
        <taxon>Mesorhabditis</taxon>
    </lineage>
</organism>
<dbReference type="InterPro" id="IPR044978">
    <property type="entry name" value="GRV2/DNAJC13"/>
</dbReference>
<keyword evidence="3" id="KW-1185">Reference proteome</keyword>
<dbReference type="PANTHER" id="PTHR36983">
    <property type="entry name" value="DNAJ HOMOLOG SUBFAMILY C MEMBER 13"/>
    <property type="match status" value="1"/>
</dbReference>
<dbReference type="GO" id="GO:0007032">
    <property type="term" value="P:endosome organization"/>
    <property type="evidence" value="ECO:0007669"/>
    <property type="project" value="InterPro"/>
</dbReference>
<evidence type="ECO:0000313" key="3">
    <source>
        <dbReference type="Proteomes" id="UP000887575"/>
    </source>
</evidence>
<dbReference type="PANTHER" id="PTHR36983:SF2">
    <property type="entry name" value="DNAJ HOMOLOG SUBFAMILY C MEMBER 13"/>
    <property type="match status" value="1"/>
</dbReference>
<evidence type="ECO:0000313" key="4">
    <source>
        <dbReference type="WBParaSite" id="MBELARI_LOCUS11937"/>
    </source>
</evidence>
<dbReference type="WBParaSite" id="MBELARI_LOCUS11937">
    <property type="protein sequence ID" value="MBELARI_LOCUS11937"/>
    <property type="gene ID" value="MBELARI_LOCUS11937"/>
</dbReference>
<dbReference type="GO" id="GO:2000641">
    <property type="term" value="P:regulation of early endosome to late endosome transport"/>
    <property type="evidence" value="ECO:0007669"/>
    <property type="project" value="InterPro"/>
</dbReference>